<feature type="region of interest" description="Disordered" evidence="1">
    <location>
        <begin position="1"/>
        <end position="26"/>
    </location>
</feature>
<dbReference type="EMBL" id="RWGY01000009">
    <property type="protein sequence ID" value="TVU34489.1"/>
    <property type="molecule type" value="Genomic_DNA"/>
</dbReference>
<sequence length="292" mass="32119">MRTSFSISFPDGIPSRPHPADRAGLPAPPRVLRVLEDHRPWAILDNMVLVIVEQTYAALREILGAPPLTKDGHVEISRPVDAADPDSPLLCVNASARHCSIRLVNSSLHSGGASSTKQYRLARASVSVSPGSLHVAHIADDGSPPVECWKCADVRPNVSGKGLLAVLDTIRSRLDAAIRVEAKMIEMAKASGVVKSRKVSEIVDARMALERMRAELDIDAIMRRRRQKRRRRDVQEISCWPDAADKADEAEVLVKRLRTLHVSRNRCQPAAVEMVQVNDADVLIKWLGALLV</sequence>
<evidence type="ECO:0000313" key="3">
    <source>
        <dbReference type="Proteomes" id="UP000324897"/>
    </source>
</evidence>
<gene>
    <name evidence="2" type="ORF">EJB05_16324</name>
</gene>
<comment type="caution">
    <text evidence="2">The sequence shown here is derived from an EMBL/GenBank/DDBJ whole genome shotgun (WGS) entry which is preliminary data.</text>
</comment>
<dbReference type="OrthoDB" id="671519at2759"/>
<dbReference type="Gramene" id="TVU34489">
    <property type="protein sequence ID" value="TVU34489"/>
    <property type="gene ID" value="EJB05_16324"/>
</dbReference>
<protein>
    <submittedName>
        <fullName evidence="2">Uncharacterized protein</fullName>
    </submittedName>
</protein>
<name>A0A5J9VEC9_9POAL</name>
<dbReference type="Proteomes" id="UP000324897">
    <property type="component" value="Unassembled WGS sequence"/>
</dbReference>
<proteinExistence type="predicted"/>
<accession>A0A5J9VEC9</accession>
<reference evidence="2 3" key="1">
    <citation type="journal article" date="2019" name="Sci. Rep.">
        <title>A high-quality genome of Eragrostis curvula grass provides insights into Poaceae evolution and supports new strategies to enhance forage quality.</title>
        <authorList>
            <person name="Carballo J."/>
            <person name="Santos B.A.C.M."/>
            <person name="Zappacosta D."/>
            <person name="Garbus I."/>
            <person name="Selva J.P."/>
            <person name="Gallo C.A."/>
            <person name="Diaz A."/>
            <person name="Albertini E."/>
            <person name="Caccamo M."/>
            <person name="Echenique V."/>
        </authorList>
    </citation>
    <scope>NUCLEOTIDE SEQUENCE [LARGE SCALE GENOMIC DNA]</scope>
    <source>
        <strain evidence="3">cv. Victoria</strain>
        <tissue evidence="2">Leaf</tissue>
    </source>
</reference>
<evidence type="ECO:0000256" key="1">
    <source>
        <dbReference type="SAM" id="MobiDB-lite"/>
    </source>
</evidence>
<feature type="non-terminal residue" evidence="2">
    <location>
        <position position="1"/>
    </location>
</feature>
<evidence type="ECO:0000313" key="2">
    <source>
        <dbReference type="EMBL" id="TVU34489.1"/>
    </source>
</evidence>
<keyword evidence="3" id="KW-1185">Reference proteome</keyword>
<dbReference type="AlphaFoldDB" id="A0A5J9VEC9"/>
<organism evidence="2 3">
    <name type="scientific">Eragrostis curvula</name>
    <name type="common">weeping love grass</name>
    <dbReference type="NCBI Taxonomy" id="38414"/>
    <lineage>
        <taxon>Eukaryota</taxon>
        <taxon>Viridiplantae</taxon>
        <taxon>Streptophyta</taxon>
        <taxon>Embryophyta</taxon>
        <taxon>Tracheophyta</taxon>
        <taxon>Spermatophyta</taxon>
        <taxon>Magnoliopsida</taxon>
        <taxon>Liliopsida</taxon>
        <taxon>Poales</taxon>
        <taxon>Poaceae</taxon>
        <taxon>PACMAD clade</taxon>
        <taxon>Chloridoideae</taxon>
        <taxon>Eragrostideae</taxon>
        <taxon>Eragrostidinae</taxon>
        <taxon>Eragrostis</taxon>
    </lineage>
</organism>